<keyword evidence="1" id="KW-0645">Protease</keyword>
<name>A0A1D6IIJ4_MAIZE</name>
<reference evidence="1" key="1">
    <citation type="submission" date="2015-12" db="EMBL/GenBank/DDBJ databases">
        <title>Update maize B73 reference genome by single molecule sequencing technologies.</title>
        <authorList>
            <consortium name="Maize Genome Sequencing Project"/>
            <person name="Ware D."/>
        </authorList>
    </citation>
    <scope>NUCLEOTIDE SEQUENCE [LARGE SCALE GENOMIC DNA]</scope>
    <source>
        <tissue evidence="1">Seedling</tissue>
    </source>
</reference>
<organism evidence="1">
    <name type="scientific">Zea mays</name>
    <name type="common">Maize</name>
    <dbReference type="NCBI Taxonomy" id="4577"/>
    <lineage>
        <taxon>Eukaryota</taxon>
        <taxon>Viridiplantae</taxon>
        <taxon>Streptophyta</taxon>
        <taxon>Embryophyta</taxon>
        <taxon>Tracheophyta</taxon>
        <taxon>Spermatophyta</taxon>
        <taxon>Magnoliopsida</taxon>
        <taxon>Liliopsida</taxon>
        <taxon>Poales</taxon>
        <taxon>Poaceae</taxon>
        <taxon>PACMAD clade</taxon>
        <taxon>Panicoideae</taxon>
        <taxon>Andropogonodae</taxon>
        <taxon>Andropogoneae</taxon>
        <taxon>Tripsacinae</taxon>
        <taxon>Zea</taxon>
    </lineage>
</organism>
<dbReference type="GO" id="GO:0008233">
    <property type="term" value="F:peptidase activity"/>
    <property type="evidence" value="ECO:0007669"/>
    <property type="project" value="UniProtKB-KW"/>
</dbReference>
<dbReference type="ExpressionAtlas" id="A0A1D6IIJ4">
    <property type="expression patterns" value="baseline and differential"/>
</dbReference>
<keyword evidence="1" id="KW-0378">Hydrolase</keyword>
<dbReference type="AlphaFoldDB" id="A0A1D6IIJ4"/>
<sequence>MNITSQGNSTLIKWGIFPAGSDNAMSNATAMGIIYRLTQHHVQLPENLGNYQLLEWNVQPLSRRSWFQEHAVSILLGILLAILVTLSAFLVVLIWRKKFSGQTAYRPVDSVVPEQELQPL</sequence>
<proteinExistence type="predicted"/>
<dbReference type="EMBL" id="CM007650">
    <property type="protein sequence ID" value="ONM59310.1"/>
    <property type="molecule type" value="Genomic_DNA"/>
</dbReference>
<evidence type="ECO:0000313" key="1">
    <source>
        <dbReference type="EMBL" id="ONM59310.1"/>
    </source>
</evidence>
<protein>
    <submittedName>
        <fullName evidence="1">Eukaryotic aspartyl protease family protein</fullName>
    </submittedName>
</protein>
<gene>
    <name evidence="1" type="ORF">ZEAMMB73_Zm00001d022010</name>
</gene>
<dbReference type="GO" id="GO:0006508">
    <property type="term" value="P:proteolysis"/>
    <property type="evidence" value="ECO:0007669"/>
    <property type="project" value="UniProtKB-KW"/>
</dbReference>
<accession>A0A1D6IIJ4</accession>